<sequence>MSKGYRKISVGGVNYEYKVGRAHVDIRPPGGARMTPDLRQVTGLTWDEIERGTWKRYFSVTPQQIREYIEGRQT</sequence>
<evidence type="ECO:0000313" key="1">
    <source>
        <dbReference type="EMBL" id="KKN63691.1"/>
    </source>
</evidence>
<comment type="caution">
    <text evidence="1">The sequence shown here is derived from an EMBL/GenBank/DDBJ whole genome shotgun (WGS) entry which is preliminary data.</text>
</comment>
<organism evidence="1">
    <name type="scientific">marine sediment metagenome</name>
    <dbReference type="NCBI Taxonomy" id="412755"/>
    <lineage>
        <taxon>unclassified sequences</taxon>
        <taxon>metagenomes</taxon>
        <taxon>ecological metagenomes</taxon>
    </lineage>
</organism>
<proteinExistence type="predicted"/>
<name>A0A0F9URB8_9ZZZZ</name>
<accession>A0A0F9URB8</accession>
<dbReference type="AlphaFoldDB" id="A0A0F9URB8"/>
<dbReference type="EMBL" id="LAZR01000582">
    <property type="protein sequence ID" value="KKN63691.1"/>
    <property type="molecule type" value="Genomic_DNA"/>
</dbReference>
<reference evidence="1" key="1">
    <citation type="journal article" date="2015" name="Nature">
        <title>Complex archaea that bridge the gap between prokaryotes and eukaryotes.</title>
        <authorList>
            <person name="Spang A."/>
            <person name="Saw J.H."/>
            <person name="Jorgensen S.L."/>
            <person name="Zaremba-Niedzwiedzka K."/>
            <person name="Martijn J."/>
            <person name="Lind A.E."/>
            <person name="van Eijk R."/>
            <person name="Schleper C."/>
            <person name="Guy L."/>
            <person name="Ettema T.J."/>
        </authorList>
    </citation>
    <scope>NUCLEOTIDE SEQUENCE</scope>
</reference>
<protein>
    <submittedName>
        <fullName evidence="1">Uncharacterized protein</fullName>
    </submittedName>
</protein>
<gene>
    <name evidence="1" type="ORF">LCGC14_0499260</name>
</gene>